<protein>
    <submittedName>
        <fullName evidence="1">Choice-of-anchor J domain-containing protein</fullName>
    </submittedName>
</protein>
<dbReference type="Proteomes" id="UP001203687">
    <property type="component" value="Unassembled WGS sequence"/>
</dbReference>
<accession>A0ABT0H489</accession>
<organism evidence="1 2">
    <name type="scientific">Psychroserpens algicola</name>
    <dbReference type="NCBI Taxonomy" id="1719034"/>
    <lineage>
        <taxon>Bacteria</taxon>
        <taxon>Pseudomonadati</taxon>
        <taxon>Bacteroidota</taxon>
        <taxon>Flavobacteriia</taxon>
        <taxon>Flavobacteriales</taxon>
        <taxon>Flavobacteriaceae</taxon>
        <taxon>Psychroserpens</taxon>
    </lineage>
</organism>
<name>A0ABT0H489_9FLAO</name>
<proteinExistence type="predicted"/>
<gene>
    <name evidence="1" type="ORF">MUY34_01155</name>
</gene>
<dbReference type="RefSeq" id="WP_248411599.1">
    <property type="nucleotide sequence ID" value="NZ_JALPQF010000001.1"/>
</dbReference>
<dbReference type="PROSITE" id="PS51257">
    <property type="entry name" value="PROKAR_LIPOPROTEIN"/>
    <property type="match status" value="1"/>
</dbReference>
<reference evidence="1" key="1">
    <citation type="submission" date="2022-04" db="EMBL/GenBank/DDBJ databases">
        <authorList>
            <person name="Ren T."/>
        </authorList>
    </citation>
    <scope>NUCLEOTIDE SEQUENCE</scope>
    <source>
        <strain evidence="1">F63249</strain>
    </source>
</reference>
<comment type="caution">
    <text evidence="1">The sequence shown here is derived from an EMBL/GenBank/DDBJ whole genome shotgun (WGS) entry which is preliminary data.</text>
</comment>
<evidence type="ECO:0000313" key="1">
    <source>
        <dbReference type="EMBL" id="MCK8479204.1"/>
    </source>
</evidence>
<dbReference type="Gene3D" id="2.60.120.200">
    <property type="match status" value="1"/>
</dbReference>
<sequence>MKRIVYVLAFLGAIFTGCDPVEDINNDLANQDNPVIGDVEYTLTDDDYDELELDFGNFSSDEDARIAIPGLLADRYPFFGDGSSALVTYNLFVGSAEGVSDYTGADTYEFTNADYATTGSDAFGFYPNVDPTEEIPAVLSAQIAAPTEGQIVLVEYDQYVATPEIGLANLYSAEFPADYDSFESIDVSGPADLGWTVGSSNVQGSGFTTMPNSVEEWLVSPEIDLTGQSDLLLQITQEIDFLGDDTLIDILVSTDYTTGGDIMAATWEAFAFDKTIYGNLTTSEDFDFSDYDGETIHIALKYSSTDSDSPRWRVQDLAVRAIGVSGETDAKGEYFVYEGGEWEAAEGVYYLSTSDYDSMGEGSGQPGAFNNFSSGTPADNYLPTFLELNYPFAQEEDEIFVIYKYFSSNSGLGTRGNLYTYTNGEWIGHESVIETSLQFGLENGIWVPDNTIRYTLEGSDYSLAAAALIDEPGFEAAAGNLDNFGNFNRTGGSTNWSDEMMITALGLILDNLDPGAAEEQKYIVTVDVYIGSNATEDFSLIKMGGEWVAN</sequence>
<keyword evidence="2" id="KW-1185">Reference proteome</keyword>
<evidence type="ECO:0000313" key="2">
    <source>
        <dbReference type="Proteomes" id="UP001203687"/>
    </source>
</evidence>
<dbReference type="EMBL" id="JALPQF010000001">
    <property type="protein sequence ID" value="MCK8479204.1"/>
    <property type="molecule type" value="Genomic_DNA"/>
</dbReference>
<dbReference type="NCBIfam" id="NF038128">
    <property type="entry name" value="choice_anch_J"/>
    <property type="match status" value="1"/>
</dbReference>